<organism evidence="2 3">
    <name type="scientific">Abiotrophia defectiva ATCC 49176</name>
    <dbReference type="NCBI Taxonomy" id="592010"/>
    <lineage>
        <taxon>Bacteria</taxon>
        <taxon>Bacillati</taxon>
        <taxon>Bacillota</taxon>
        <taxon>Bacilli</taxon>
        <taxon>Lactobacillales</taxon>
        <taxon>Aerococcaceae</taxon>
        <taxon>Abiotrophia</taxon>
    </lineage>
</organism>
<evidence type="ECO:0000313" key="2">
    <source>
        <dbReference type="EMBL" id="ESK64871.1"/>
    </source>
</evidence>
<feature type="domain" description="Putative endonuclease Z1" evidence="1">
    <location>
        <begin position="382"/>
        <end position="646"/>
    </location>
</feature>
<dbReference type="EMBL" id="ACIN03000016">
    <property type="protein sequence ID" value="ESK64871.1"/>
    <property type="molecule type" value="Genomic_DNA"/>
</dbReference>
<dbReference type="STRING" id="592010.GCWU000182_001804"/>
<dbReference type="Pfam" id="PF10593">
    <property type="entry name" value="Z1"/>
    <property type="match status" value="1"/>
</dbReference>
<keyword evidence="3" id="KW-1185">Reference proteome</keyword>
<evidence type="ECO:0000313" key="3">
    <source>
        <dbReference type="Proteomes" id="UP000019050"/>
    </source>
</evidence>
<gene>
    <name evidence="2" type="ORF">GCWU000182_001804</name>
</gene>
<dbReference type="eggNOG" id="COG1100">
    <property type="taxonomic scope" value="Bacteria"/>
</dbReference>
<accession>W1Q1J5</accession>
<dbReference type="OrthoDB" id="9807498at2"/>
<sequence length="909" mass="104324">MENYDDFSYSFVIEWIKAKMNEQVEMQHLIDGSYFTNAGMDKSFIKMLNNNIDEKIFDDLVKRIYSSENGQEVQCFTNNKRMNVEISQNESSSWQKYSKGLLRQGWSYETVKQLEESAVSILQNMTLDSQEDGPTKGLVVGNVQSGKTANMAGVMAMAADQGFNIFIVLSGTIESLRQQTSSRLFHDLHVPGGALVWNHIDKPSPRSSNPAYDMSRFSLEDGSRERYMMVCLKNKARLESLKRWLYADSKKMKQMKILIIDDEADQASINTNDVASDESPTVINRIIKSLVHQEGIKSMNYVAYTATPYANILNEVGEKSLYPKDYIIVLPKSPEYIGPSEIFGTSEPEQNPSVDIVRQISSEDRNNIIRLCSGEEVPFPKSLREAVNWFIISVAALRSLNYRKPISMLVHTSFKVDDHKIIAEAIEGYMKSLKNNSSSVIKELKIQYENETLDFNKEMFLDGFPDYPHPENIPVYPRWENIKGWVQRILRYDDQEYISHIRIDDNGALSYHKGFHLAIDNSRGNANRHSDEHIRLVYPDKAMPQAPAFIVVGGNTLARGLTIQGLVSTYFLRQSKTADTLMQMARWFGYRKGYELFPRIWLDTDTHIKYQFLSQMNEELREEIEVLAKNNLKPTDYGVRLKQSPNLSLIRLTASNRMQQAISTEFNFNGFRPQVIYYDNNVEKLQENFRLTEEFLNSLSVPEVTGKYMVWRDVSFVDVAKYLSKYYVVRENNTFDMLSSLVEWCEKNQHKLENWSVVFSSKGQVEPADSNSDWNIYGYDPHSVIRTKHKARSTDKIYSIGTLRSPNDLLADIPNCESIENKKSETVAIRAIRRKHHFDNVPQLLIYRIAKDGVTPNMGDNRESLGLDHDAIGISIWIPGSSENTSTVEYVSPNVSNFSDDEEKNDVKD</sequence>
<dbReference type="RefSeq" id="WP_023392421.1">
    <property type="nucleotide sequence ID" value="NZ_KI535341.1"/>
</dbReference>
<comment type="caution">
    <text evidence="2">The sequence shown here is derived from an EMBL/GenBank/DDBJ whole genome shotgun (WGS) entry which is preliminary data.</text>
</comment>
<dbReference type="InterPro" id="IPR018310">
    <property type="entry name" value="Put_endonuclease_Z1-dom"/>
</dbReference>
<name>W1Q1J5_ABIDE</name>
<dbReference type="AlphaFoldDB" id="W1Q1J5"/>
<evidence type="ECO:0000259" key="1">
    <source>
        <dbReference type="Pfam" id="PF10593"/>
    </source>
</evidence>
<reference evidence="2" key="1">
    <citation type="submission" date="2013-06" db="EMBL/GenBank/DDBJ databases">
        <authorList>
            <person name="Weinstock G."/>
            <person name="Sodergren E."/>
            <person name="Clifton S."/>
            <person name="Fulton L."/>
            <person name="Fulton B."/>
            <person name="Courtney L."/>
            <person name="Fronick C."/>
            <person name="Harrison M."/>
            <person name="Strong C."/>
            <person name="Farmer C."/>
            <person name="Delahaunty K."/>
            <person name="Markovic C."/>
            <person name="Hall O."/>
            <person name="Minx P."/>
            <person name="Tomlinson C."/>
            <person name="Mitreva M."/>
            <person name="Nelson J."/>
            <person name="Hou S."/>
            <person name="Wollam A."/>
            <person name="Pepin K.H."/>
            <person name="Johnson M."/>
            <person name="Bhonagiri V."/>
            <person name="Nash W.E."/>
            <person name="Warren W."/>
            <person name="Chinwalla A."/>
            <person name="Mardis E.R."/>
            <person name="Wilson R.K."/>
        </authorList>
    </citation>
    <scope>NUCLEOTIDE SEQUENCE [LARGE SCALE GENOMIC DNA]</scope>
    <source>
        <strain evidence="2">ATCC 49176</strain>
    </source>
</reference>
<protein>
    <recommendedName>
        <fullName evidence="1">Putative endonuclease Z1 domain-containing protein</fullName>
    </recommendedName>
</protein>
<proteinExistence type="predicted"/>
<dbReference type="GeneID" id="84817373"/>
<dbReference type="Proteomes" id="UP000019050">
    <property type="component" value="Unassembled WGS sequence"/>
</dbReference>
<dbReference type="HOGENOM" id="CLU_007800_1_0_9"/>